<sequence>MRDAGWVGFKASLTAMAIALLWLGFWLGTGDLRIPPFTLTVDIANPNTEQQK</sequence>
<protein>
    <submittedName>
        <fullName evidence="3">Uncharacterized protein</fullName>
    </submittedName>
</protein>
<gene>
    <name evidence="2" type="ORF">ARTHRO_10523</name>
    <name evidence="3" type="ORF">ARTHRO_50141</name>
</gene>
<keyword evidence="1" id="KW-1133">Transmembrane helix</keyword>
<evidence type="ECO:0000313" key="2">
    <source>
        <dbReference type="EMBL" id="CDM92850.1"/>
    </source>
</evidence>
<keyword evidence="1" id="KW-0472">Membrane</keyword>
<feature type="transmembrane region" description="Helical" evidence="1">
    <location>
        <begin position="7"/>
        <end position="27"/>
    </location>
</feature>
<keyword evidence="1" id="KW-0812">Transmembrane</keyword>
<dbReference type="RefSeq" id="WP_006623840.1">
    <property type="nucleotide sequence ID" value="NZ_FO818640.1"/>
</dbReference>
<evidence type="ECO:0000256" key="1">
    <source>
        <dbReference type="SAM" id="Phobius"/>
    </source>
</evidence>
<accession>A0A9P1KJ56</accession>
<dbReference type="AlphaFoldDB" id="A0A9P1KJ56"/>
<evidence type="ECO:0000313" key="4">
    <source>
        <dbReference type="Proteomes" id="UP000032946"/>
    </source>
</evidence>
<dbReference type="EMBL" id="FO818640">
    <property type="protein sequence ID" value="CDM97174.1"/>
    <property type="molecule type" value="Genomic_DNA"/>
</dbReference>
<keyword evidence="4" id="KW-1185">Reference proteome</keyword>
<organism evidence="3 4">
    <name type="scientific">Limnospira indica PCC 8005</name>
    <dbReference type="NCBI Taxonomy" id="376219"/>
    <lineage>
        <taxon>Bacteria</taxon>
        <taxon>Bacillati</taxon>
        <taxon>Cyanobacteriota</taxon>
        <taxon>Cyanophyceae</taxon>
        <taxon>Oscillatoriophycideae</taxon>
        <taxon>Oscillatoriales</taxon>
        <taxon>Sirenicapillariaceae</taxon>
        <taxon>Limnospira</taxon>
    </lineage>
</organism>
<proteinExistence type="predicted"/>
<reference evidence="3 4" key="1">
    <citation type="submission" date="2014-02" db="EMBL/GenBank/DDBJ databases">
        <authorList>
            <person name="Genoscope - CEA"/>
        </authorList>
    </citation>
    <scope>NUCLEOTIDE SEQUENCE [LARGE SCALE GENOMIC DNA]</scope>
    <source>
        <strain evidence="3 4">PCC 8005</strain>
    </source>
</reference>
<evidence type="ECO:0000313" key="3">
    <source>
        <dbReference type="EMBL" id="CDM97174.1"/>
    </source>
</evidence>
<name>A0A9P1KJ56_9CYAN</name>
<dbReference type="EMBL" id="FO818640">
    <property type="protein sequence ID" value="CDM92850.1"/>
    <property type="molecule type" value="Genomic_DNA"/>
</dbReference>
<dbReference type="Proteomes" id="UP000032946">
    <property type="component" value="Chromosome"/>
</dbReference>